<keyword evidence="5" id="KW-0732">Signal</keyword>
<dbReference type="GO" id="GO:0016853">
    <property type="term" value="F:isomerase activity"/>
    <property type="evidence" value="ECO:0007669"/>
    <property type="project" value="UniProtKB-KW"/>
</dbReference>
<dbReference type="InterPro" id="IPR000866">
    <property type="entry name" value="AhpC/TSA"/>
</dbReference>
<dbReference type="InterPro" id="IPR036249">
    <property type="entry name" value="Thioredoxin-like_sf"/>
</dbReference>
<evidence type="ECO:0000313" key="8">
    <source>
        <dbReference type="Proteomes" id="UP000295367"/>
    </source>
</evidence>
<gene>
    <name evidence="7" type="ORF">EDC63_103176</name>
</gene>
<dbReference type="GO" id="GO:0030313">
    <property type="term" value="C:cell envelope"/>
    <property type="evidence" value="ECO:0007669"/>
    <property type="project" value="UniProtKB-SubCell"/>
</dbReference>
<organism evidence="7 8">
    <name type="scientific">Sulfurirhabdus autotrophica</name>
    <dbReference type="NCBI Taxonomy" id="1706046"/>
    <lineage>
        <taxon>Bacteria</taxon>
        <taxon>Pseudomonadati</taxon>
        <taxon>Pseudomonadota</taxon>
        <taxon>Betaproteobacteria</taxon>
        <taxon>Nitrosomonadales</taxon>
        <taxon>Sulfuricellaceae</taxon>
        <taxon>Sulfurirhabdus</taxon>
    </lineage>
</organism>
<dbReference type="Proteomes" id="UP000295367">
    <property type="component" value="Unassembled WGS sequence"/>
</dbReference>
<evidence type="ECO:0000313" key="7">
    <source>
        <dbReference type="EMBL" id="TCV89104.1"/>
    </source>
</evidence>
<dbReference type="PROSITE" id="PS00194">
    <property type="entry name" value="THIOREDOXIN_1"/>
    <property type="match status" value="1"/>
</dbReference>
<dbReference type="AlphaFoldDB" id="A0A4R3YE38"/>
<dbReference type="InterPro" id="IPR013766">
    <property type="entry name" value="Thioredoxin_domain"/>
</dbReference>
<dbReference type="Gene3D" id="3.40.30.10">
    <property type="entry name" value="Glutaredoxin"/>
    <property type="match status" value="1"/>
</dbReference>
<dbReference type="InterPro" id="IPR017937">
    <property type="entry name" value="Thioredoxin_CS"/>
</dbReference>
<dbReference type="EMBL" id="SMCO01000003">
    <property type="protein sequence ID" value="TCV89104.1"/>
    <property type="molecule type" value="Genomic_DNA"/>
</dbReference>
<evidence type="ECO:0000256" key="3">
    <source>
        <dbReference type="ARBA" id="ARBA00023157"/>
    </source>
</evidence>
<keyword evidence="8" id="KW-1185">Reference proteome</keyword>
<keyword evidence="7" id="KW-0413">Isomerase</keyword>
<evidence type="ECO:0000256" key="4">
    <source>
        <dbReference type="ARBA" id="ARBA00023284"/>
    </source>
</evidence>
<keyword evidence="4" id="KW-0676">Redox-active center</keyword>
<proteinExistence type="predicted"/>
<accession>A0A4R3YE38</accession>
<comment type="caution">
    <text evidence="7">The sequence shown here is derived from an EMBL/GenBank/DDBJ whole genome shotgun (WGS) entry which is preliminary data.</text>
</comment>
<dbReference type="InterPro" id="IPR050553">
    <property type="entry name" value="Thioredoxin_ResA/DsbE_sf"/>
</dbReference>
<comment type="subcellular location">
    <subcellularLocation>
        <location evidence="1">Cell envelope</location>
    </subcellularLocation>
</comment>
<evidence type="ECO:0000256" key="5">
    <source>
        <dbReference type="SAM" id="SignalP"/>
    </source>
</evidence>
<reference evidence="7 8" key="1">
    <citation type="submission" date="2019-03" db="EMBL/GenBank/DDBJ databases">
        <title>Genomic Encyclopedia of Type Strains, Phase IV (KMG-IV): sequencing the most valuable type-strain genomes for metagenomic binning, comparative biology and taxonomic classification.</title>
        <authorList>
            <person name="Goeker M."/>
        </authorList>
    </citation>
    <scope>NUCLEOTIDE SEQUENCE [LARGE SCALE GENOMIC DNA]</scope>
    <source>
        <strain evidence="7 8">DSM 100309</strain>
    </source>
</reference>
<dbReference type="GO" id="GO:0016209">
    <property type="term" value="F:antioxidant activity"/>
    <property type="evidence" value="ECO:0007669"/>
    <property type="project" value="InterPro"/>
</dbReference>
<dbReference type="CDD" id="cd02966">
    <property type="entry name" value="TlpA_like_family"/>
    <property type="match status" value="1"/>
</dbReference>
<evidence type="ECO:0000259" key="6">
    <source>
        <dbReference type="PROSITE" id="PS51352"/>
    </source>
</evidence>
<feature type="domain" description="Thioredoxin" evidence="6">
    <location>
        <begin position="16"/>
        <end position="155"/>
    </location>
</feature>
<feature type="signal peptide" evidence="5">
    <location>
        <begin position="1"/>
        <end position="22"/>
    </location>
</feature>
<dbReference type="Pfam" id="PF00578">
    <property type="entry name" value="AhpC-TSA"/>
    <property type="match status" value="1"/>
</dbReference>
<keyword evidence="2" id="KW-0201">Cytochrome c-type biogenesis</keyword>
<dbReference type="GO" id="GO:0017004">
    <property type="term" value="P:cytochrome complex assembly"/>
    <property type="evidence" value="ECO:0007669"/>
    <property type="project" value="UniProtKB-KW"/>
</dbReference>
<dbReference type="PANTHER" id="PTHR42852:SF6">
    <property type="entry name" value="THIOL:DISULFIDE INTERCHANGE PROTEIN DSBE"/>
    <property type="match status" value="1"/>
</dbReference>
<name>A0A4R3YE38_9PROT</name>
<sequence>MLKHRIAYLLICLSLLSLPAFAEGFSVTDAKGKVHNLSDYKGKWVLVNFWATWCPPCLEEIPDLIALHDAHKGKDLEVIGIAMDYQSPKYVVEFADSMFVTYPIVLGNSKIAAQIGSIQGLPTTYLFNPEGKMVAHNVGALTRKAVESYIAAKNKK</sequence>
<dbReference type="PROSITE" id="PS51352">
    <property type="entry name" value="THIOREDOXIN_2"/>
    <property type="match status" value="1"/>
</dbReference>
<dbReference type="PANTHER" id="PTHR42852">
    <property type="entry name" value="THIOL:DISULFIDE INTERCHANGE PROTEIN DSBE"/>
    <property type="match status" value="1"/>
</dbReference>
<dbReference type="SUPFAM" id="SSF52833">
    <property type="entry name" value="Thioredoxin-like"/>
    <property type="match status" value="1"/>
</dbReference>
<evidence type="ECO:0000256" key="1">
    <source>
        <dbReference type="ARBA" id="ARBA00004196"/>
    </source>
</evidence>
<feature type="chain" id="PRO_5020693750" evidence="5">
    <location>
        <begin position="23"/>
        <end position="156"/>
    </location>
</feature>
<dbReference type="OrthoDB" id="9811352at2"/>
<dbReference type="GO" id="GO:0015036">
    <property type="term" value="F:disulfide oxidoreductase activity"/>
    <property type="evidence" value="ECO:0007669"/>
    <property type="project" value="UniProtKB-ARBA"/>
</dbReference>
<evidence type="ECO:0000256" key="2">
    <source>
        <dbReference type="ARBA" id="ARBA00022748"/>
    </source>
</evidence>
<protein>
    <submittedName>
        <fullName evidence="7">Thiol-disulfide isomerase/thioredoxin</fullName>
    </submittedName>
</protein>
<keyword evidence="3" id="KW-1015">Disulfide bond</keyword>